<dbReference type="KEGG" id="jre:108997986"/>
<accession>A0A6P9EJQ5</accession>
<dbReference type="InterPro" id="IPR038538">
    <property type="entry name" value="MTERF_sf"/>
</dbReference>
<dbReference type="AlphaFoldDB" id="A0A6P9EJQ5"/>
<organism evidence="4 5">
    <name type="scientific">Juglans regia</name>
    <name type="common">English walnut</name>
    <dbReference type="NCBI Taxonomy" id="51240"/>
    <lineage>
        <taxon>Eukaryota</taxon>
        <taxon>Viridiplantae</taxon>
        <taxon>Streptophyta</taxon>
        <taxon>Embryophyta</taxon>
        <taxon>Tracheophyta</taxon>
        <taxon>Spermatophyta</taxon>
        <taxon>Magnoliopsida</taxon>
        <taxon>eudicotyledons</taxon>
        <taxon>Gunneridae</taxon>
        <taxon>Pentapetalae</taxon>
        <taxon>rosids</taxon>
        <taxon>fabids</taxon>
        <taxon>Fagales</taxon>
        <taxon>Juglandaceae</taxon>
        <taxon>Juglans</taxon>
    </lineage>
</organism>
<sequence length="412" mass="46904">MLGQVFVAPKHSSDSEVHEELDSSASISLNDYSSNQKRTVKAVSGKLGLFQYEDKQQKGKPSFTVSYLINSCELSPKSAILASKNLDLENPDRQDSVCNLLKENGFADIQVTKIVQRRPQLLLVDPGKILLSKIEIFRSIGVSSSKLQKIITKSLGLLRRSLNQHLIPCYNFLKSVLLEDDKVITTLKRLSRSFLNSVVDNMVPNIELLREIGVAQSTISLLVSDYPDMAFMKHSRYDVALQEVKEMGFDPSKSAFVIALQVLLKVKKPKWESKLEVYKRWDWSTNVAFLVFKRAPQCMLVSEEKICKAMDFLVNQMGFSFEDIARNPTVILLSLKKRIIPRCSVVKILQAYGFLKTHISSSTFFLPTEKRFLDKFVIKFLDHASLLMNVYRAQIELLDVEIQSTKVRTERL</sequence>
<comment type="similarity">
    <text evidence="1">Belongs to the mTERF family.</text>
</comment>
<dbReference type="Pfam" id="PF02536">
    <property type="entry name" value="mTERF"/>
    <property type="match status" value="1"/>
</dbReference>
<keyword evidence="2" id="KW-0805">Transcription regulation</keyword>
<name>A0A6P9EJQ5_JUGRE</name>
<dbReference type="Gene3D" id="1.25.70.10">
    <property type="entry name" value="Transcription termination factor 3, mitochondrial"/>
    <property type="match status" value="1"/>
</dbReference>
<gene>
    <name evidence="5" type="primary">LOC108997986</name>
</gene>
<keyword evidence="2" id="KW-0804">Transcription</keyword>
<reference evidence="5" key="1">
    <citation type="submission" date="2025-08" db="UniProtKB">
        <authorList>
            <consortium name="RefSeq"/>
        </authorList>
    </citation>
    <scope>IDENTIFICATION</scope>
    <source>
        <tissue evidence="5">Leaves</tissue>
    </source>
</reference>
<dbReference type="GO" id="GO:0009658">
    <property type="term" value="P:chloroplast organization"/>
    <property type="evidence" value="ECO:0000318"/>
    <property type="project" value="GO_Central"/>
</dbReference>
<proteinExistence type="inferred from homology"/>
<keyword evidence="2" id="KW-0806">Transcription termination</keyword>
<dbReference type="FunCoup" id="A0A6P9EJQ5">
    <property type="interactions" value="475"/>
</dbReference>
<dbReference type="FunFam" id="1.25.70.10:FF:000001">
    <property type="entry name" value="Mitochondrial transcription termination factor-like"/>
    <property type="match status" value="1"/>
</dbReference>
<evidence type="ECO:0000256" key="1">
    <source>
        <dbReference type="ARBA" id="ARBA00007692"/>
    </source>
</evidence>
<keyword evidence="3" id="KW-0809">Transit peptide</keyword>
<evidence type="ECO:0000313" key="5">
    <source>
        <dbReference type="RefSeq" id="XP_035548660.1"/>
    </source>
</evidence>
<dbReference type="GO" id="GO:0003676">
    <property type="term" value="F:nucleic acid binding"/>
    <property type="evidence" value="ECO:0007669"/>
    <property type="project" value="InterPro"/>
</dbReference>
<evidence type="ECO:0000256" key="2">
    <source>
        <dbReference type="ARBA" id="ARBA00022472"/>
    </source>
</evidence>
<protein>
    <submittedName>
        <fullName evidence="5">Transcription termination factor MTERF15, mitochondrial-like</fullName>
    </submittedName>
</protein>
<dbReference type="GO" id="GO:0009507">
    <property type="term" value="C:chloroplast"/>
    <property type="evidence" value="ECO:0000318"/>
    <property type="project" value="GO_Central"/>
</dbReference>
<dbReference type="RefSeq" id="XP_035548660.1">
    <property type="nucleotide sequence ID" value="XM_035692767.1"/>
</dbReference>
<dbReference type="OrthoDB" id="637682at2759"/>
<dbReference type="Proteomes" id="UP000235220">
    <property type="component" value="Chromosome 8"/>
</dbReference>
<dbReference type="SMART" id="SM00733">
    <property type="entry name" value="Mterf"/>
    <property type="match status" value="5"/>
</dbReference>
<dbReference type="PANTHER" id="PTHR13068">
    <property type="entry name" value="CGI-12 PROTEIN-RELATED"/>
    <property type="match status" value="1"/>
</dbReference>
<dbReference type="GeneID" id="108997986"/>
<dbReference type="InParanoid" id="A0A6P9EJQ5"/>
<evidence type="ECO:0000313" key="4">
    <source>
        <dbReference type="Proteomes" id="UP000235220"/>
    </source>
</evidence>
<evidence type="ECO:0000256" key="3">
    <source>
        <dbReference type="ARBA" id="ARBA00022946"/>
    </source>
</evidence>
<dbReference type="GO" id="GO:0006353">
    <property type="term" value="P:DNA-templated transcription termination"/>
    <property type="evidence" value="ECO:0007669"/>
    <property type="project" value="UniProtKB-KW"/>
</dbReference>
<keyword evidence="4" id="KW-1185">Reference proteome</keyword>
<dbReference type="PANTHER" id="PTHR13068:SF133">
    <property type="entry name" value="MITOCHONDRIAL TRANSCRIPTION TERMINATION FACTOR FAMILY PROTEIN"/>
    <property type="match status" value="1"/>
</dbReference>
<dbReference type="InterPro" id="IPR003690">
    <property type="entry name" value="MTERF"/>
</dbReference>